<sequence length="337" mass="36920">MSFKRLDPEDISISAESVVTPLWSSNNVELITFYTSSTQVGRTGDYFYRVYSTDADANPTTAVAQLGITFGHKQGSGSVDYTVNVPGKAPSSTIYGQYRNLVFGDEDTDFTFQNQSSEYVYVIAIDRARYKEKLLPGSFNLILSGSGTRKLHLTDNSETLSTISYVDSGRVYDIISGSNGLPYTTGVEGYNSLGGSYGKFLPDVGIIILNGEALDASADGLLLGTDKDPNTNGDNITKFYDAIRLGESFSAQAEETVSSNYIFVRVRNSEFNYSTNPSNITGSGELRWDVMINTPQAYLTTVGLYNDNNDLLAVAKLSKPLLKDFTKEALVRIKLDY</sequence>
<accession>A0A7T8ES14</accession>
<dbReference type="EMBL" id="MW353175">
    <property type="protein sequence ID" value="QQO91844.1"/>
    <property type="molecule type" value="Genomic_DNA"/>
</dbReference>
<dbReference type="Proteomes" id="UP000595566">
    <property type="component" value="Segment"/>
</dbReference>
<name>A0A7T8ES14_9CAUD</name>
<organism evidence="1 2">
    <name type="scientific">Flavobacterium phage vB_FspM_immuto_2-6A</name>
    <dbReference type="NCBI Taxonomy" id="2801477"/>
    <lineage>
        <taxon>Viruses</taxon>
        <taxon>Duplodnaviria</taxon>
        <taxon>Heunggongvirae</taxon>
        <taxon>Uroviricota</taxon>
        <taxon>Caudoviricetes</taxon>
        <taxon>Immutovirus</taxon>
        <taxon>Immutovirus immuto</taxon>
    </lineage>
</organism>
<evidence type="ECO:0000313" key="1">
    <source>
        <dbReference type="EMBL" id="QQO91844.1"/>
    </source>
</evidence>
<keyword evidence="2" id="KW-1185">Reference proteome</keyword>
<proteinExistence type="predicted"/>
<protein>
    <submittedName>
        <fullName evidence="1">Uncharacterized protein</fullName>
    </submittedName>
</protein>
<reference evidence="1 2" key="1">
    <citation type="submission" date="2020-12" db="EMBL/GenBank/DDBJ databases">
        <title>Dynamics of Baltic Sea phages driven by environmental changes.</title>
        <authorList>
            <person name="Hoetzinger M."/>
            <person name="Nilsson E."/>
            <person name="Holmfeldt K."/>
        </authorList>
    </citation>
    <scope>NUCLEOTIDE SEQUENCE [LARGE SCALE GENOMIC DNA]</scope>
</reference>
<gene>
    <name evidence="1" type="ORF">immuto26A_165</name>
</gene>
<evidence type="ECO:0000313" key="2">
    <source>
        <dbReference type="Proteomes" id="UP000595566"/>
    </source>
</evidence>